<sequence>MPCYIDTIVKVNQVDFSVDEGCSSKRVKVVDKKNDDVEYVDSYHSEENIKCRQNVCENKVGTGYHKESNKDKEKEIRPTVHNTRQRTK</sequence>
<keyword evidence="3" id="KW-1185">Reference proteome</keyword>
<feature type="compositionally biased region" description="Basic and acidic residues" evidence="1">
    <location>
        <begin position="64"/>
        <end position="78"/>
    </location>
</feature>
<name>A0ABM8W319_GIGMA</name>
<evidence type="ECO:0000256" key="1">
    <source>
        <dbReference type="SAM" id="MobiDB-lite"/>
    </source>
</evidence>
<reference evidence="2 3" key="1">
    <citation type="submission" date="2021-06" db="EMBL/GenBank/DDBJ databases">
        <authorList>
            <person name="Kallberg Y."/>
            <person name="Tangrot J."/>
            <person name="Rosling A."/>
        </authorList>
    </citation>
    <scope>NUCLEOTIDE SEQUENCE [LARGE SCALE GENOMIC DNA]</scope>
    <source>
        <strain evidence="2 3">120-4 pot B 10/14</strain>
    </source>
</reference>
<proteinExistence type="predicted"/>
<protein>
    <submittedName>
        <fullName evidence="2">37269_t:CDS:1</fullName>
    </submittedName>
</protein>
<dbReference type="Proteomes" id="UP000789901">
    <property type="component" value="Unassembled WGS sequence"/>
</dbReference>
<evidence type="ECO:0000313" key="3">
    <source>
        <dbReference type="Proteomes" id="UP000789901"/>
    </source>
</evidence>
<comment type="caution">
    <text evidence="2">The sequence shown here is derived from an EMBL/GenBank/DDBJ whole genome shotgun (WGS) entry which is preliminary data.</text>
</comment>
<dbReference type="EMBL" id="CAJVQB010000892">
    <property type="protein sequence ID" value="CAG8512101.1"/>
    <property type="molecule type" value="Genomic_DNA"/>
</dbReference>
<feature type="region of interest" description="Disordered" evidence="1">
    <location>
        <begin position="62"/>
        <end position="88"/>
    </location>
</feature>
<gene>
    <name evidence="2" type="ORF">GMARGA_LOCUS2733</name>
</gene>
<accession>A0ABM8W319</accession>
<organism evidence="2 3">
    <name type="scientific">Gigaspora margarita</name>
    <dbReference type="NCBI Taxonomy" id="4874"/>
    <lineage>
        <taxon>Eukaryota</taxon>
        <taxon>Fungi</taxon>
        <taxon>Fungi incertae sedis</taxon>
        <taxon>Mucoromycota</taxon>
        <taxon>Glomeromycotina</taxon>
        <taxon>Glomeromycetes</taxon>
        <taxon>Diversisporales</taxon>
        <taxon>Gigasporaceae</taxon>
        <taxon>Gigaspora</taxon>
    </lineage>
</organism>
<evidence type="ECO:0000313" key="2">
    <source>
        <dbReference type="EMBL" id="CAG8512101.1"/>
    </source>
</evidence>